<organism evidence="3 4">
    <name type="scientific">Pontiella agarivorans</name>
    <dbReference type="NCBI Taxonomy" id="3038953"/>
    <lineage>
        <taxon>Bacteria</taxon>
        <taxon>Pseudomonadati</taxon>
        <taxon>Kiritimatiellota</taxon>
        <taxon>Kiritimatiellia</taxon>
        <taxon>Kiritimatiellales</taxon>
        <taxon>Pontiellaceae</taxon>
        <taxon>Pontiella</taxon>
    </lineage>
</organism>
<keyword evidence="3" id="KW-0547">Nucleotide-binding</keyword>
<sequence length="250" mass="27953">MADHFAQLCRLTGQAVTDYRMIEDGDRLLVGISGGVDSMMLMHLLTRLQQRAPVKFELFGIHIDEGFKGLNPQPLVHYAEANGWPIKVVRAPIAELILEKKADERPCALCSRLRRGFIHGYAEEIKADKLVLGHHRDDLCVSLLMGLFRGTGLKTMGPNVSGDGGKLRVIRPMCYAPKDLIESAAEPFDFPDLGNCDYAEQLETSGDRARLERLLKTLETDFPGLGKSMLHSMKDLRPGHLLDKKYLKLN</sequence>
<dbReference type="Proteomes" id="UP001290861">
    <property type="component" value="Unassembled WGS sequence"/>
</dbReference>
<dbReference type="Gene3D" id="3.40.50.620">
    <property type="entry name" value="HUPs"/>
    <property type="match status" value="1"/>
</dbReference>
<dbReference type="RefSeq" id="WP_322610220.1">
    <property type="nucleotide sequence ID" value="NZ_JARVCO010000012.1"/>
</dbReference>
<dbReference type="SUPFAM" id="SSF52402">
    <property type="entry name" value="Adenine nucleotide alpha hydrolases-like"/>
    <property type="match status" value="1"/>
</dbReference>
<dbReference type="InterPro" id="IPR011063">
    <property type="entry name" value="TilS/TtcA_N"/>
</dbReference>
<comment type="caution">
    <text evidence="3">The sequence shown here is derived from an EMBL/GenBank/DDBJ whole genome shotgun (WGS) entry which is preliminary data.</text>
</comment>
<dbReference type="PIRSF" id="PIRSF004976">
    <property type="entry name" value="ATPase_YdaO"/>
    <property type="match status" value="1"/>
</dbReference>
<gene>
    <name evidence="3" type="ORF">P9H32_17600</name>
</gene>
<evidence type="ECO:0000259" key="2">
    <source>
        <dbReference type="Pfam" id="PF01171"/>
    </source>
</evidence>
<evidence type="ECO:0000313" key="3">
    <source>
        <dbReference type="EMBL" id="MDZ8120447.1"/>
    </source>
</evidence>
<dbReference type="InterPro" id="IPR014729">
    <property type="entry name" value="Rossmann-like_a/b/a_fold"/>
</dbReference>
<dbReference type="PANTHER" id="PTHR43686:SF1">
    <property type="entry name" value="AMINOTRAN_5 DOMAIN-CONTAINING PROTEIN"/>
    <property type="match status" value="1"/>
</dbReference>
<protein>
    <submittedName>
        <fullName evidence="3">ATP-binding protein</fullName>
    </submittedName>
</protein>
<keyword evidence="3" id="KW-0067">ATP-binding</keyword>
<reference evidence="3 4" key="1">
    <citation type="journal article" date="2024" name="Appl. Environ. Microbiol.">
        <title>Pontiella agarivorans sp. nov., a novel marine anaerobic bacterium capable of degrading macroalgal polysaccharides and fixing nitrogen.</title>
        <authorList>
            <person name="Liu N."/>
            <person name="Kivenson V."/>
            <person name="Peng X."/>
            <person name="Cui Z."/>
            <person name="Lankiewicz T.S."/>
            <person name="Gosselin K.M."/>
            <person name="English C.J."/>
            <person name="Blair E.M."/>
            <person name="O'Malley M.A."/>
            <person name="Valentine D.L."/>
        </authorList>
    </citation>
    <scope>NUCLEOTIDE SEQUENCE [LARGE SCALE GENOMIC DNA]</scope>
    <source>
        <strain evidence="3 4">NLcol2</strain>
    </source>
</reference>
<keyword evidence="1" id="KW-0808">Transferase</keyword>
<feature type="domain" description="tRNA(Ile)-lysidine/2-thiocytidine synthase N-terminal" evidence="2">
    <location>
        <begin position="28"/>
        <end position="185"/>
    </location>
</feature>
<dbReference type="CDD" id="cd24138">
    <property type="entry name" value="TtcA-like"/>
    <property type="match status" value="1"/>
</dbReference>
<dbReference type="GO" id="GO:0005524">
    <property type="term" value="F:ATP binding"/>
    <property type="evidence" value="ECO:0007669"/>
    <property type="project" value="UniProtKB-KW"/>
</dbReference>
<dbReference type="EMBL" id="JARVCO010000012">
    <property type="protein sequence ID" value="MDZ8120447.1"/>
    <property type="molecule type" value="Genomic_DNA"/>
</dbReference>
<dbReference type="InterPro" id="IPR035107">
    <property type="entry name" value="tRNA_thiolation_TtcA_Ctu1"/>
</dbReference>
<evidence type="ECO:0000256" key="1">
    <source>
        <dbReference type="ARBA" id="ARBA00022679"/>
    </source>
</evidence>
<dbReference type="Pfam" id="PF01171">
    <property type="entry name" value="ATP_bind_3"/>
    <property type="match status" value="1"/>
</dbReference>
<name>A0ABU5N208_9BACT</name>
<dbReference type="PANTHER" id="PTHR43686">
    <property type="entry name" value="SULFURTRANSFERASE-RELATED"/>
    <property type="match status" value="1"/>
</dbReference>
<evidence type="ECO:0000313" key="4">
    <source>
        <dbReference type="Proteomes" id="UP001290861"/>
    </source>
</evidence>
<accession>A0ABU5N208</accession>
<proteinExistence type="predicted"/>
<keyword evidence="4" id="KW-1185">Reference proteome</keyword>